<reference evidence="1" key="1">
    <citation type="submission" date="2018-11" db="EMBL/GenBank/DDBJ databases">
        <authorList>
            <consortium name="Pathogen Informatics"/>
        </authorList>
    </citation>
    <scope>NUCLEOTIDE SEQUENCE</scope>
</reference>
<accession>A0A448WV23</accession>
<evidence type="ECO:0000313" key="1">
    <source>
        <dbReference type="EMBL" id="VEL20942.1"/>
    </source>
</evidence>
<gene>
    <name evidence="1" type="ORF">PXEA_LOCUS14382</name>
</gene>
<dbReference type="AlphaFoldDB" id="A0A448WV23"/>
<dbReference type="EMBL" id="CAAALY010048724">
    <property type="protein sequence ID" value="VEL20942.1"/>
    <property type="molecule type" value="Genomic_DNA"/>
</dbReference>
<dbReference type="Proteomes" id="UP000784294">
    <property type="component" value="Unassembled WGS sequence"/>
</dbReference>
<keyword evidence="2" id="KW-1185">Reference proteome</keyword>
<sequence>MWGRQLVSHLLEISPRLPPPVVLQQQPILLLPFLYLHLHHLVDAMVILANLFLSASPVHNRLYYQRLSIGQLRRHFYQLSARKIDFSEISRRLTWKPQARIMVG</sequence>
<name>A0A448WV23_9PLAT</name>
<proteinExistence type="predicted"/>
<evidence type="ECO:0000313" key="2">
    <source>
        <dbReference type="Proteomes" id="UP000784294"/>
    </source>
</evidence>
<organism evidence="1 2">
    <name type="scientific">Protopolystoma xenopodis</name>
    <dbReference type="NCBI Taxonomy" id="117903"/>
    <lineage>
        <taxon>Eukaryota</taxon>
        <taxon>Metazoa</taxon>
        <taxon>Spiralia</taxon>
        <taxon>Lophotrochozoa</taxon>
        <taxon>Platyhelminthes</taxon>
        <taxon>Monogenea</taxon>
        <taxon>Polyopisthocotylea</taxon>
        <taxon>Polystomatidea</taxon>
        <taxon>Polystomatidae</taxon>
        <taxon>Protopolystoma</taxon>
    </lineage>
</organism>
<protein>
    <submittedName>
        <fullName evidence="1">Uncharacterized protein</fullName>
    </submittedName>
</protein>
<comment type="caution">
    <text evidence="1">The sequence shown here is derived from an EMBL/GenBank/DDBJ whole genome shotgun (WGS) entry which is preliminary data.</text>
</comment>